<proteinExistence type="predicted"/>
<reference evidence="1 2" key="1">
    <citation type="journal article" date="2017" name="Antonie Van Leeuwenhoek">
        <title>Rhizobium rhizosphaerae sp. nov., a novel species isolated from rice rhizosphere.</title>
        <authorList>
            <person name="Zhao J.J."/>
            <person name="Zhang J."/>
            <person name="Zhang R.J."/>
            <person name="Zhang C.W."/>
            <person name="Yin H.Q."/>
            <person name="Zhang X.X."/>
        </authorList>
    </citation>
    <scope>NUCLEOTIDE SEQUENCE [LARGE SCALE GENOMIC DNA]</scope>
    <source>
        <strain evidence="1 2">BSs20135</strain>
    </source>
</reference>
<comment type="caution">
    <text evidence="1">The sequence shown here is derived from an EMBL/GenBank/DDBJ whole genome shotgun (WGS) entry which is preliminary data.</text>
</comment>
<gene>
    <name evidence="1" type="ORF">GARC_5266</name>
</gene>
<dbReference type="AlphaFoldDB" id="K6YE07"/>
<name>K6YE07_9ALTE</name>
<dbReference type="eggNOG" id="COG0664">
    <property type="taxonomic scope" value="Bacteria"/>
</dbReference>
<organism evidence="1 2">
    <name type="scientific">Paraglaciecola arctica BSs20135</name>
    <dbReference type="NCBI Taxonomy" id="493475"/>
    <lineage>
        <taxon>Bacteria</taxon>
        <taxon>Pseudomonadati</taxon>
        <taxon>Pseudomonadota</taxon>
        <taxon>Gammaproteobacteria</taxon>
        <taxon>Alteromonadales</taxon>
        <taxon>Alteromonadaceae</taxon>
        <taxon>Paraglaciecola</taxon>
    </lineage>
</organism>
<dbReference type="Proteomes" id="UP000006327">
    <property type="component" value="Unassembled WGS sequence"/>
</dbReference>
<sequence>MAFLLNVMSDGASAEISVVGNERLIGIAAFMGGESTPSRAVVQSAGFALSFPLMYLVRNLTA</sequence>
<dbReference type="EMBL" id="BAEO01000069">
    <property type="protein sequence ID" value="GAC22201.1"/>
    <property type="molecule type" value="Genomic_DNA"/>
</dbReference>
<accession>K6YE07</accession>
<evidence type="ECO:0000313" key="1">
    <source>
        <dbReference type="EMBL" id="GAC22201.1"/>
    </source>
</evidence>
<keyword evidence="2" id="KW-1185">Reference proteome</keyword>
<evidence type="ECO:0000313" key="2">
    <source>
        <dbReference type="Proteomes" id="UP000006327"/>
    </source>
</evidence>
<dbReference type="STRING" id="493475.GARC_5266"/>
<protein>
    <submittedName>
        <fullName evidence="1">Uncharacterized protein</fullName>
    </submittedName>
</protein>